<keyword evidence="3" id="KW-1185">Reference proteome</keyword>
<dbReference type="SUPFAM" id="SSF160574">
    <property type="entry name" value="BT0923-like"/>
    <property type="match status" value="1"/>
</dbReference>
<dbReference type="Gene3D" id="3.40.1420.30">
    <property type="match status" value="1"/>
</dbReference>
<accession>A0A3B6W390</accession>
<dbReference type="KEGG" id="bhd:BHYOB78_03470"/>
<evidence type="ECO:0000313" key="2">
    <source>
        <dbReference type="EMBL" id="ANN62953.1"/>
    </source>
</evidence>
<dbReference type="RefSeq" id="WP_020064158.1">
    <property type="nucleotide sequence ID" value="NZ_CP015910.2"/>
</dbReference>
<feature type="domain" description="Putative beta-lactamase-inhibitor-like PepSY-like" evidence="1">
    <location>
        <begin position="51"/>
        <end position="131"/>
    </location>
</feature>
<protein>
    <recommendedName>
        <fullName evidence="1">Putative beta-lactamase-inhibitor-like PepSY-like domain-containing protein</fullName>
    </recommendedName>
</protein>
<name>A0A3B6W390_BRAHO</name>
<sequence length="137" mass="16089">MNRKLENVLLFILICMTLFPYNNLLPEKSVNFINDYFNYDDIINVYKTSEFYEVTFNDDIVIHFDLDGYWQEVSGNSSPIPINFIDKKVLNTVKKTNPDAAIIKIKKRWNMYVISLDNYINIFIDFAGMLIGQKVPD</sequence>
<dbReference type="AlphaFoldDB" id="A0A3B6W390"/>
<gene>
    <name evidence="2" type="ORF">BHYOB78_03470</name>
</gene>
<dbReference type="EMBL" id="CP015910">
    <property type="protein sequence ID" value="ANN62953.1"/>
    <property type="molecule type" value="Genomic_DNA"/>
</dbReference>
<evidence type="ECO:0000259" key="1">
    <source>
        <dbReference type="Pfam" id="PF11396"/>
    </source>
</evidence>
<dbReference type="InterPro" id="IPR021533">
    <property type="entry name" value="PepSY-like"/>
</dbReference>
<proteinExistence type="predicted"/>
<reference evidence="3" key="2">
    <citation type="journal article" date="2017" name="Genome Announc.">
        <title>Correction for Mirajkar et al., Complete Genome Sequence of Brachyspira hyodysenteriae Type Strain B78 (ATCC 27164).</title>
        <authorList>
            <person name="Mirajkar N.S."/>
            <person name="Johnson T.J."/>
            <person name="Gebhart C.J."/>
        </authorList>
    </citation>
    <scope>NUCLEOTIDE SEQUENCE [LARGE SCALE GENOMIC DNA]</scope>
    <source>
        <strain evidence="3">B78</strain>
    </source>
</reference>
<dbReference type="Pfam" id="PF11396">
    <property type="entry name" value="PepSY_like"/>
    <property type="match status" value="1"/>
</dbReference>
<reference evidence="3" key="1">
    <citation type="journal article" date="2016" name="Genome Announc.">
        <title>Complete Genome Sequence of Brachyspira hyodysenteriae Type Strain B78 (ATCC 27164).</title>
        <authorList>
            <person name="Mirajkar N.S."/>
            <person name="Johnson T.J."/>
            <person name="Gebhart C.J."/>
        </authorList>
    </citation>
    <scope>NUCLEOTIDE SEQUENCE [LARGE SCALE GENOMIC DNA]</scope>
    <source>
        <strain evidence="3">B78</strain>
    </source>
</reference>
<evidence type="ECO:0000313" key="3">
    <source>
        <dbReference type="Proteomes" id="UP000092328"/>
    </source>
</evidence>
<organism evidence="2 3">
    <name type="scientific">Brachyspira hyodysenteriae ATCC 27164</name>
    <dbReference type="NCBI Taxonomy" id="1266923"/>
    <lineage>
        <taxon>Bacteria</taxon>
        <taxon>Pseudomonadati</taxon>
        <taxon>Spirochaetota</taxon>
        <taxon>Spirochaetia</taxon>
        <taxon>Brachyspirales</taxon>
        <taxon>Brachyspiraceae</taxon>
        <taxon>Brachyspira</taxon>
    </lineage>
</organism>
<dbReference type="OrthoDB" id="308278at2"/>
<dbReference type="Proteomes" id="UP000092328">
    <property type="component" value="Chromosome"/>
</dbReference>